<dbReference type="PROSITE" id="PS00108">
    <property type="entry name" value="PROTEIN_KINASE_ST"/>
    <property type="match status" value="1"/>
</dbReference>
<dbReference type="GO" id="GO:0046872">
    <property type="term" value="F:metal ion binding"/>
    <property type="evidence" value="ECO:0007669"/>
    <property type="project" value="UniProtKB-KW"/>
</dbReference>
<evidence type="ECO:0000256" key="2">
    <source>
        <dbReference type="ARBA" id="ARBA00009605"/>
    </source>
</evidence>
<keyword evidence="5 17" id="KW-0812">Transmembrane</keyword>
<comment type="caution">
    <text evidence="19">The sequence shown here is derived from an EMBL/GenBank/DDBJ whole genome shotgun (WGS) entry which is preliminary data.</text>
</comment>
<evidence type="ECO:0000256" key="7">
    <source>
        <dbReference type="ARBA" id="ARBA00022729"/>
    </source>
</evidence>
<comment type="similarity">
    <text evidence="2 17">Belongs to the protein kinase superfamily. TKL Ser/Thr protein kinase family. TGFB receptor subfamily.</text>
</comment>
<dbReference type="EMBL" id="CAJNOC010002430">
    <property type="protein sequence ID" value="CAF0932654.1"/>
    <property type="molecule type" value="Genomic_DNA"/>
</dbReference>
<dbReference type="GO" id="GO:0005524">
    <property type="term" value="F:ATP binding"/>
    <property type="evidence" value="ECO:0007669"/>
    <property type="project" value="UniProtKB-UniRule"/>
</dbReference>
<sequence>MLCACNFNCDINYCTSKFGCFTQIVLKSDQKRYSILYGCTSNLIQSIQCGLDNFKDQFKCCKSGDFCNLNFTNEYLQAPKLPRDTTIQFWNINYFLIILSCLFSILISGLALYFCKKIRQIRRESHIKDQLKNFRHRIQHEINEPKIVVETIQSYTSSGNGPSELIQRTISRDIHIDYDSGPLGKGRFGVVWKAKWNHDDIAVKVFFSMNEPSWTRETQIYQTNLIRHENILGYITSDIMGLGCTVNMIILTDYHPLGSLYDYLQKNTLNKSQLLKFLFSISNGLTHLHQEIFSTSYKPSIIHRDLKTKNILVKQNLECCIADFGLAIRFNHNHIENDYELSLRQGSVRYMAPECLNESLDLRSVESLKKTDIYSFSLVIWEVISRLKIDGFINDEHRPPFYEMVSGDPQIDVMRDIVCVKGLRPKSKIENLIKDQDLIQVVELMRECWSNNPAERLSALYLKKKFKKFIQ</sequence>
<keyword evidence="9 17" id="KW-0418">Kinase</keyword>
<feature type="binding site" evidence="15">
    <location>
        <position position="204"/>
    </location>
    <ligand>
        <name>ATP</name>
        <dbReference type="ChEBI" id="CHEBI:30616"/>
    </ligand>
</feature>
<keyword evidence="3 16" id="KW-0723">Serine/threonine-protein kinase</keyword>
<dbReference type="Pfam" id="PF07714">
    <property type="entry name" value="PK_Tyr_Ser-Thr"/>
    <property type="match status" value="1"/>
</dbReference>
<dbReference type="PANTHER" id="PTHR23255:SF71">
    <property type="entry name" value="RECEPTOR PROTEIN SERINE_THREONINE KINASE"/>
    <property type="match status" value="1"/>
</dbReference>
<dbReference type="GO" id="GO:0043235">
    <property type="term" value="C:receptor complex"/>
    <property type="evidence" value="ECO:0007669"/>
    <property type="project" value="TreeGrafter"/>
</dbReference>
<evidence type="ECO:0000256" key="3">
    <source>
        <dbReference type="ARBA" id="ARBA00022527"/>
    </source>
</evidence>
<keyword evidence="11 17" id="KW-0460">Magnesium</keyword>
<dbReference type="PROSITE" id="PS50011">
    <property type="entry name" value="PROTEIN_KINASE_DOM"/>
    <property type="match status" value="1"/>
</dbReference>
<evidence type="ECO:0000313" key="20">
    <source>
        <dbReference type="Proteomes" id="UP000663879"/>
    </source>
</evidence>
<dbReference type="InterPro" id="IPR011009">
    <property type="entry name" value="Kinase-like_dom_sf"/>
</dbReference>
<reference evidence="19" key="1">
    <citation type="submission" date="2021-02" db="EMBL/GenBank/DDBJ databases">
        <authorList>
            <person name="Nowell W R."/>
        </authorList>
    </citation>
    <scope>NUCLEOTIDE SEQUENCE</scope>
    <source>
        <strain evidence="19">Ploen Becks lab</strain>
    </source>
</reference>
<dbReference type="AlphaFoldDB" id="A0A814BXE5"/>
<keyword evidence="7" id="KW-0732">Signal</keyword>
<comment type="subcellular location">
    <subcellularLocation>
        <location evidence="1 17">Membrane</location>
        <topology evidence="1 17">Single-pass type I membrane protein</topology>
    </subcellularLocation>
</comment>
<dbReference type="GO" id="GO:0004675">
    <property type="term" value="F:transmembrane receptor protein serine/threonine kinase activity"/>
    <property type="evidence" value="ECO:0007669"/>
    <property type="project" value="UniProtKB-EC"/>
</dbReference>
<keyword evidence="8 15" id="KW-0547">Nucleotide-binding</keyword>
<comment type="cofactor">
    <cofactor evidence="17">
        <name>Mg(2+)</name>
        <dbReference type="ChEBI" id="CHEBI:18420"/>
    </cofactor>
    <cofactor evidence="17">
        <name>Mn(2+)</name>
        <dbReference type="ChEBI" id="CHEBI:29035"/>
    </cofactor>
</comment>
<evidence type="ECO:0000256" key="8">
    <source>
        <dbReference type="ARBA" id="ARBA00022741"/>
    </source>
</evidence>
<evidence type="ECO:0000256" key="6">
    <source>
        <dbReference type="ARBA" id="ARBA00022723"/>
    </source>
</evidence>
<evidence type="ECO:0000256" key="17">
    <source>
        <dbReference type="RuleBase" id="RU361271"/>
    </source>
</evidence>
<evidence type="ECO:0000259" key="18">
    <source>
        <dbReference type="PROSITE" id="PS50011"/>
    </source>
</evidence>
<evidence type="ECO:0000256" key="12">
    <source>
        <dbReference type="ARBA" id="ARBA00022989"/>
    </source>
</evidence>
<dbReference type="Proteomes" id="UP000663879">
    <property type="component" value="Unassembled WGS sequence"/>
</dbReference>
<keyword evidence="17" id="KW-0464">Manganese</keyword>
<name>A0A814BXE5_9BILA</name>
<keyword evidence="13 17" id="KW-0472">Membrane</keyword>
<dbReference type="InterPro" id="IPR001245">
    <property type="entry name" value="Ser-Thr/Tyr_kinase_cat_dom"/>
</dbReference>
<accession>A0A814BXE5</accession>
<keyword evidence="12 17" id="KW-1133">Transmembrane helix</keyword>
<dbReference type="GO" id="GO:0071363">
    <property type="term" value="P:cellular response to growth factor stimulus"/>
    <property type="evidence" value="ECO:0007669"/>
    <property type="project" value="TreeGrafter"/>
</dbReference>
<evidence type="ECO:0000313" key="19">
    <source>
        <dbReference type="EMBL" id="CAF0932654.1"/>
    </source>
</evidence>
<dbReference type="SUPFAM" id="SSF56112">
    <property type="entry name" value="Protein kinase-like (PK-like)"/>
    <property type="match status" value="1"/>
</dbReference>
<dbReference type="InterPro" id="IPR045860">
    <property type="entry name" value="Snake_toxin-like_sf"/>
</dbReference>
<evidence type="ECO:0000256" key="11">
    <source>
        <dbReference type="ARBA" id="ARBA00022842"/>
    </source>
</evidence>
<keyword evidence="4 17" id="KW-0808">Transferase</keyword>
<gene>
    <name evidence="19" type="ORF">OXX778_LOCUS12993</name>
</gene>
<evidence type="ECO:0000256" key="9">
    <source>
        <dbReference type="ARBA" id="ARBA00022777"/>
    </source>
</evidence>
<dbReference type="SMART" id="SM00220">
    <property type="entry name" value="S_TKc"/>
    <property type="match status" value="1"/>
</dbReference>
<dbReference type="PANTHER" id="PTHR23255">
    <property type="entry name" value="TRANSFORMING GROWTH FACTOR-BETA RECEPTOR TYPE I AND II"/>
    <property type="match status" value="1"/>
</dbReference>
<keyword evidence="6 17" id="KW-0479">Metal-binding</keyword>
<dbReference type="InterPro" id="IPR017441">
    <property type="entry name" value="Protein_kinase_ATP_BS"/>
</dbReference>
<dbReference type="Gene3D" id="1.10.510.10">
    <property type="entry name" value="Transferase(Phosphotransferase) domain 1"/>
    <property type="match status" value="1"/>
</dbReference>
<keyword evidence="10 15" id="KW-0067">ATP-binding</keyword>
<dbReference type="InterPro" id="IPR000719">
    <property type="entry name" value="Prot_kinase_dom"/>
</dbReference>
<evidence type="ECO:0000256" key="16">
    <source>
        <dbReference type="RuleBase" id="RU000304"/>
    </source>
</evidence>
<evidence type="ECO:0000256" key="13">
    <source>
        <dbReference type="ARBA" id="ARBA00023136"/>
    </source>
</evidence>
<dbReference type="EC" id="2.7.11.30" evidence="17"/>
<dbReference type="PRINTS" id="PR00653">
    <property type="entry name" value="ACTIVIN2R"/>
</dbReference>
<dbReference type="OrthoDB" id="69842at2759"/>
<proteinExistence type="inferred from homology"/>
<evidence type="ECO:0000256" key="4">
    <source>
        <dbReference type="ARBA" id="ARBA00022679"/>
    </source>
</evidence>
<keyword evidence="20" id="KW-1185">Reference proteome</keyword>
<dbReference type="Gene3D" id="3.30.200.20">
    <property type="entry name" value="Phosphorylase Kinase, domain 1"/>
    <property type="match status" value="1"/>
</dbReference>
<keyword evidence="14 17" id="KW-0675">Receptor</keyword>
<comment type="catalytic activity">
    <reaction evidence="17">
        <text>L-threonyl-[receptor-protein] + ATP = O-phospho-L-threonyl-[receptor-protein] + ADP + H(+)</text>
        <dbReference type="Rhea" id="RHEA:44880"/>
        <dbReference type="Rhea" id="RHEA-COMP:11024"/>
        <dbReference type="Rhea" id="RHEA-COMP:11025"/>
        <dbReference type="ChEBI" id="CHEBI:15378"/>
        <dbReference type="ChEBI" id="CHEBI:30013"/>
        <dbReference type="ChEBI" id="CHEBI:30616"/>
        <dbReference type="ChEBI" id="CHEBI:61977"/>
        <dbReference type="ChEBI" id="CHEBI:456216"/>
        <dbReference type="EC" id="2.7.11.30"/>
    </reaction>
</comment>
<evidence type="ECO:0000256" key="1">
    <source>
        <dbReference type="ARBA" id="ARBA00004479"/>
    </source>
</evidence>
<organism evidence="19 20">
    <name type="scientific">Brachionus calyciflorus</name>
    <dbReference type="NCBI Taxonomy" id="104777"/>
    <lineage>
        <taxon>Eukaryota</taxon>
        <taxon>Metazoa</taxon>
        <taxon>Spiralia</taxon>
        <taxon>Gnathifera</taxon>
        <taxon>Rotifera</taxon>
        <taxon>Eurotatoria</taxon>
        <taxon>Monogononta</taxon>
        <taxon>Pseudotrocha</taxon>
        <taxon>Ploima</taxon>
        <taxon>Brachionidae</taxon>
        <taxon>Brachionus</taxon>
    </lineage>
</organism>
<protein>
    <recommendedName>
        <fullName evidence="17">Serine/threonine-protein kinase receptor</fullName>
        <ecNumber evidence="17">2.7.11.30</ecNumber>
    </recommendedName>
</protein>
<feature type="domain" description="Protein kinase" evidence="18">
    <location>
        <begin position="177"/>
        <end position="470"/>
    </location>
</feature>
<dbReference type="Gene3D" id="2.10.60.10">
    <property type="entry name" value="CD59"/>
    <property type="match status" value="1"/>
</dbReference>
<evidence type="ECO:0000256" key="14">
    <source>
        <dbReference type="ARBA" id="ARBA00023170"/>
    </source>
</evidence>
<dbReference type="GO" id="GO:0005886">
    <property type="term" value="C:plasma membrane"/>
    <property type="evidence" value="ECO:0007669"/>
    <property type="project" value="TreeGrafter"/>
</dbReference>
<evidence type="ECO:0000256" key="15">
    <source>
        <dbReference type="PROSITE-ProRule" id="PRU10141"/>
    </source>
</evidence>
<evidence type="ECO:0000256" key="10">
    <source>
        <dbReference type="ARBA" id="ARBA00022840"/>
    </source>
</evidence>
<feature type="transmembrane region" description="Helical" evidence="17">
    <location>
        <begin position="92"/>
        <end position="115"/>
    </location>
</feature>
<dbReference type="InterPro" id="IPR000333">
    <property type="entry name" value="TGFB_receptor"/>
</dbReference>
<dbReference type="InterPro" id="IPR008271">
    <property type="entry name" value="Ser/Thr_kinase_AS"/>
</dbReference>
<evidence type="ECO:0000256" key="5">
    <source>
        <dbReference type="ARBA" id="ARBA00022692"/>
    </source>
</evidence>
<dbReference type="PROSITE" id="PS00107">
    <property type="entry name" value="PROTEIN_KINASE_ATP"/>
    <property type="match status" value="1"/>
</dbReference>